<keyword evidence="1" id="KW-0067">ATP-binding</keyword>
<evidence type="ECO:0000313" key="3">
    <source>
        <dbReference type="EMBL" id="MBA0088358.1"/>
    </source>
</evidence>
<dbReference type="Gene3D" id="3.30.470.20">
    <property type="entry name" value="ATP-grasp fold, B domain"/>
    <property type="match status" value="1"/>
</dbReference>
<protein>
    <recommendedName>
        <fullName evidence="2">ATP-grasp domain-containing protein</fullName>
    </recommendedName>
</protein>
<comment type="caution">
    <text evidence="3">The sequence shown here is derived from an EMBL/GenBank/DDBJ whole genome shotgun (WGS) entry which is preliminary data.</text>
</comment>
<dbReference type="AlphaFoldDB" id="A0A7V8NVT1"/>
<evidence type="ECO:0000256" key="1">
    <source>
        <dbReference type="PROSITE-ProRule" id="PRU00409"/>
    </source>
</evidence>
<keyword evidence="1" id="KW-0547">Nucleotide-binding</keyword>
<feature type="non-terminal residue" evidence="3">
    <location>
        <position position="1"/>
    </location>
</feature>
<dbReference type="InterPro" id="IPR005479">
    <property type="entry name" value="CPAse_ATP-bd"/>
</dbReference>
<dbReference type="GO" id="GO:0046872">
    <property type="term" value="F:metal ion binding"/>
    <property type="evidence" value="ECO:0007669"/>
    <property type="project" value="InterPro"/>
</dbReference>
<keyword evidence="4" id="KW-1185">Reference proteome</keyword>
<gene>
    <name evidence="3" type="ORF">HRJ53_25515</name>
</gene>
<dbReference type="Proteomes" id="UP000567293">
    <property type="component" value="Unassembled WGS sequence"/>
</dbReference>
<accession>A0A7V8NVT1</accession>
<dbReference type="EMBL" id="JACDQQ010002461">
    <property type="protein sequence ID" value="MBA0088358.1"/>
    <property type="molecule type" value="Genomic_DNA"/>
</dbReference>
<proteinExistence type="predicted"/>
<name>A0A7V8NVT1_9BACT</name>
<evidence type="ECO:0000259" key="2">
    <source>
        <dbReference type="PROSITE" id="PS50975"/>
    </source>
</evidence>
<dbReference type="Pfam" id="PF02786">
    <property type="entry name" value="CPSase_L_D2"/>
    <property type="match status" value="1"/>
</dbReference>
<sequence>ANSQCLFGVTGTKIRRFPVRTGVTSLGICRENKTVYKTTTDFMKAIGYHGILDIGYRYDRRDGKYKVLDVNPRIGCTFRLFSATNGLDVARALYMNMTGQPVPPATVADGRSWIVEDFDLFSAFCSWTGGALTLKDWVKSVLGVHETACFALDDPLPFFMMGVADSCEFYRWIRGLAAIRQNSRKAGSPIVLASQGRL</sequence>
<dbReference type="PROSITE" id="PS50975">
    <property type="entry name" value="ATP_GRASP"/>
    <property type="match status" value="1"/>
</dbReference>
<organism evidence="3 4">
    <name type="scientific">Candidatus Acidiferrum panamense</name>
    <dbReference type="NCBI Taxonomy" id="2741543"/>
    <lineage>
        <taxon>Bacteria</taxon>
        <taxon>Pseudomonadati</taxon>
        <taxon>Acidobacteriota</taxon>
        <taxon>Terriglobia</taxon>
        <taxon>Candidatus Acidiferrales</taxon>
        <taxon>Candidatus Acidiferrum</taxon>
    </lineage>
</organism>
<reference evidence="3" key="1">
    <citation type="submission" date="2020-06" db="EMBL/GenBank/DDBJ databases">
        <title>Legume-microbial interactions unlock mineral nutrients during tropical forest succession.</title>
        <authorList>
            <person name="Epihov D.Z."/>
        </authorList>
    </citation>
    <scope>NUCLEOTIDE SEQUENCE [LARGE SCALE GENOMIC DNA]</scope>
    <source>
        <strain evidence="3">Pan2503</strain>
    </source>
</reference>
<evidence type="ECO:0000313" key="4">
    <source>
        <dbReference type="Proteomes" id="UP000567293"/>
    </source>
</evidence>
<dbReference type="SUPFAM" id="SSF56059">
    <property type="entry name" value="Glutathione synthetase ATP-binding domain-like"/>
    <property type="match status" value="1"/>
</dbReference>
<dbReference type="GO" id="GO:0005524">
    <property type="term" value="F:ATP binding"/>
    <property type="evidence" value="ECO:0007669"/>
    <property type="project" value="UniProtKB-UniRule"/>
</dbReference>
<feature type="domain" description="ATP-grasp" evidence="2">
    <location>
        <begin position="33"/>
        <end position="98"/>
    </location>
</feature>
<dbReference type="InterPro" id="IPR011761">
    <property type="entry name" value="ATP-grasp"/>
</dbReference>